<evidence type="ECO:0000256" key="2">
    <source>
        <dbReference type="SAM" id="Phobius"/>
    </source>
</evidence>
<reference evidence="4" key="1">
    <citation type="submission" date="2020-07" db="EMBL/GenBank/DDBJ databases">
        <title>Draft Genome Sequence of a Deep-Sea Yeast, Naganishia (Cryptococcus) liquefaciens strain N6.</title>
        <authorList>
            <person name="Han Y.W."/>
            <person name="Kajitani R."/>
            <person name="Morimoto H."/>
            <person name="Parhat M."/>
            <person name="Tsubouchi H."/>
            <person name="Bakenova O."/>
            <person name="Ogata M."/>
            <person name="Argunhan B."/>
            <person name="Aoki R."/>
            <person name="Kajiwara S."/>
            <person name="Itoh T."/>
            <person name="Iwasaki H."/>
        </authorList>
    </citation>
    <scope>NUCLEOTIDE SEQUENCE</scope>
    <source>
        <strain evidence="4">N6</strain>
    </source>
</reference>
<keyword evidence="5" id="KW-1185">Reference proteome</keyword>
<feature type="transmembrane region" description="Helical" evidence="2">
    <location>
        <begin position="298"/>
        <end position="319"/>
    </location>
</feature>
<dbReference type="InterPro" id="IPR012171">
    <property type="entry name" value="Fatty_acid_desaturase"/>
</dbReference>
<keyword evidence="2" id="KW-0812">Transmembrane</keyword>
<proteinExistence type="predicted"/>
<sequence>MSSTLRQRAPGQAEKDQLLAAAAQKEQQEATARTTAEQEKFVPPQFTVKQLLDAIPAHCFHRSAIRSSLYIVQDVIALGLLAWAHFHVDQTVASLGMSKLGYHVVRAAAHTLISIAMGLFGTGLWIIAHECGHQAFSSSKAINNAVGWVLHSALLVPYHSWRISHARHHAATGHMTRDEVFVPRTRSYVGVGDIKEEAEIDGFNVSEARQEELKEAIGDAPIYILGNLIAQQLFGWPAYLIRNASGQKWYPKYTNHFQPSSFIFRPDHKNQIIWSDIGLLITLSIVGYWTAMRGFREVLVLYVIPYLWVNHWLVAITFLQHTDPLLPHYSAAKWTFARGALCTIDRTFLGPIGGIVLHGICETHVAHHISSKIPHYSAWEATEAIKDYVGDYYMKSDENFLVSLFKNYRECRWVEDKGDILFYRNGKGIAQRIGVDENGGVSDSGVDVSADKI</sequence>
<dbReference type="InterPro" id="IPR005804">
    <property type="entry name" value="FA_desaturase_dom"/>
</dbReference>
<feature type="domain" description="Fatty acid desaturase" evidence="3">
    <location>
        <begin position="111"/>
        <end position="394"/>
    </location>
</feature>
<dbReference type="OrthoDB" id="1461976at2759"/>
<dbReference type="GO" id="GO:0006629">
    <property type="term" value="P:lipid metabolic process"/>
    <property type="evidence" value="ECO:0007669"/>
    <property type="project" value="InterPro"/>
</dbReference>
<comment type="caution">
    <text evidence="4">The sequence shown here is derived from an EMBL/GenBank/DDBJ whole genome shotgun (WGS) entry which is preliminary data.</text>
</comment>
<keyword evidence="2" id="KW-1133">Transmembrane helix</keyword>
<dbReference type="PANTHER" id="PTHR32100">
    <property type="entry name" value="OMEGA-6 FATTY ACID DESATURASE, CHLOROPLASTIC"/>
    <property type="match status" value="1"/>
</dbReference>
<feature type="transmembrane region" description="Helical" evidence="2">
    <location>
        <begin position="69"/>
        <end position="88"/>
    </location>
</feature>
<evidence type="ECO:0000259" key="3">
    <source>
        <dbReference type="Pfam" id="PF00487"/>
    </source>
</evidence>
<gene>
    <name evidence="4" type="ORF">NliqN6_6142</name>
</gene>
<name>A0A8H3YH99_9TREE</name>
<dbReference type="CDD" id="cd03507">
    <property type="entry name" value="Delta12-FADS-like"/>
    <property type="match status" value="1"/>
</dbReference>
<accession>A0A8H3YH99</accession>
<protein>
    <recommendedName>
        <fullName evidence="3">Fatty acid desaturase domain-containing protein</fullName>
    </recommendedName>
</protein>
<dbReference type="Proteomes" id="UP000620104">
    <property type="component" value="Unassembled WGS sequence"/>
</dbReference>
<dbReference type="AlphaFoldDB" id="A0A8H3YH99"/>
<feature type="transmembrane region" description="Helical" evidence="2">
    <location>
        <begin position="108"/>
        <end position="128"/>
    </location>
</feature>
<evidence type="ECO:0000256" key="1">
    <source>
        <dbReference type="SAM" id="MobiDB-lite"/>
    </source>
</evidence>
<evidence type="ECO:0000313" key="5">
    <source>
        <dbReference type="Proteomes" id="UP000620104"/>
    </source>
</evidence>
<dbReference type="EMBL" id="BLZA01000049">
    <property type="protein sequence ID" value="GHJ89740.1"/>
    <property type="molecule type" value="Genomic_DNA"/>
</dbReference>
<keyword evidence="2" id="KW-0472">Membrane</keyword>
<dbReference type="Pfam" id="PF00487">
    <property type="entry name" value="FA_desaturase"/>
    <property type="match status" value="1"/>
</dbReference>
<dbReference type="GO" id="GO:0016491">
    <property type="term" value="F:oxidoreductase activity"/>
    <property type="evidence" value="ECO:0007669"/>
    <property type="project" value="InterPro"/>
</dbReference>
<organism evidence="4 5">
    <name type="scientific">Naganishia liquefaciens</name>
    <dbReference type="NCBI Taxonomy" id="104408"/>
    <lineage>
        <taxon>Eukaryota</taxon>
        <taxon>Fungi</taxon>
        <taxon>Dikarya</taxon>
        <taxon>Basidiomycota</taxon>
        <taxon>Agaricomycotina</taxon>
        <taxon>Tremellomycetes</taxon>
        <taxon>Filobasidiales</taxon>
        <taxon>Filobasidiaceae</taxon>
        <taxon>Naganishia</taxon>
    </lineage>
</organism>
<feature type="transmembrane region" description="Helical" evidence="2">
    <location>
        <begin position="272"/>
        <end position="292"/>
    </location>
</feature>
<feature type="region of interest" description="Disordered" evidence="1">
    <location>
        <begin position="1"/>
        <end position="24"/>
    </location>
</feature>
<evidence type="ECO:0000313" key="4">
    <source>
        <dbReference type="EMBL" id="GHJ89740.1"/>
    </source>
</evidence>